<dbReference type="Proteomes" id="UP000464468">
    <property type="component" value="Chromosome"/>
</dbReference>
<dbReference type="InterPro" id="IPR015424">
    <property type="entry name" value="PyrdxlP-dep_Trfase"/>
</dbReference>
<dbReference type="EC" id="1.4.4.2" evidence="3"/>
<dbReference type="AlphaFoldDB" id="A0A7Z2NY69"/>
<dbReference type="KEGG" id="schy:GVO57_13365"/>
<dbReference type="PANTHER" id="PTHR42806">
    <property type="entry name" value="GLYCINE CLEAVAGE SYSTEM P-PROTEIN"/>
    <property type="match status" value="1"/>
</dbReference>
<sequence length="454" mass="48036">MPNSTAAQRTALLDAIGVPDAEPLFGQIPPAHRLRTPLALPPALASEIELTRHLDGLIARNRPAGKMLSFLGAGCWQHHVPAVVDEIVTRSEFLTPVWGTPSSDFGRNQAWFEFTSQLGALLDLDLVGLPVYSWGCAAGHALRMAARLNGRRRVLVPALLCPERRAVIDSYCASATEQHAILIDTYPCDRLGRADIDALKALAGPDIAAIYFENPAFLGGLEHRAADIVDIAHAAGAEAVVGVDPISLGVVAPPGAYGADIAVGTIQTLGIHMHAGGGLGGFIASRDEDRYAAEYPTLLNSITEAVDGSLQFGLMRFHQSSYGSREEGKDWTGNSTYLWAIGASVYMALLGPAGFREVGELILARSHAAAERLARVPGLSVAATGGFFKEFTVTFDRVPVEAVDRALRGAGILGGLPLTGALPGMGNSALYAFTEVHDHAAIERLATTLEELLA</sequence>
<protein>
    <submittedName>
        <fullName evidence="3">Aminomethyl-transferring glycine dehydrogenase subunit GcvPA</fullName>
        <ecNumber evidence="3">1.4.4.2</ecNumber>
    </submittedName>
</protein>
<reference evidence="3 4" key="1">
    <citation type="submission" date="2020-01" db="EMBL/GenBank/DDBJ databases">
        <title>Sphingomonas sp. C33 whole genome sequece.</title>
        <authorList>
            <person name="Park C."/>
        </authorList>
    </citation>
    <scope>NUCLEOTIDE SEQUENCE [LARGE SCALE GENOMIC DNA]</scope>
    <source>
        <strain evidence="3 4">C33</strain>
    </source>
</reference>
<dbReference type="Gene3D" id="3.40.640.10">
    <property type="entry name" value="Type I PLP-dependent aspartate aminotransferase-like (Major domain)"/>
    <property type="match status" value="1"/>
</dbReference>
<dbReference type="InterPro" id="IPR015421">
    <property type="entry name" value="PyrdxlP-dep_Trfase_major"/>
</dbReference>
<proteinExistence type="predicted"/>
<keyword evidence="4" id="KW-1185">Reference proteome</keyword>
<feature type="domain" description="Glycine cleavage system P-protein N-terminal" evidence="2">
    <location>
        <begin position="6"/>
        <end position="392"/>
    </location>
</feature>
<accession>A0A7Z2NY69</accession>
<keyword evidence="1 3" id="KW-0560">Oxidoreductase</keyword>
<dbReference type="InterPro" id="IPR049315">
    <property type="entry name" value="GDC-P_N"/>
</dbReference>
<dbReference type="Pfam" id="PF02347">
    <property type="entry name" value="GDC-P"/>
    <property type="match status" value="1"/>
</dbReference>
<organism evidence="3 4">
    <name type="scientific">Sphingomonas changnyeongensis</name>
    <dbReference type="NCBI Taxonomy" id="2698679"/>
    <lineage>
        <taxon>Bacteria</taxon>
        <taxon>Pseudomonadati</taxon>
        <taxon>Pseudomonadota</taxon>
        <taxon>Alphaproteobacteria</taxon>
        <taxon>Sphingomonadales</taxon>
        <taxon>Sphingomonadaceae</taxon>
        <taxon>Sphingomonas</taxon>
    </lineage>
</organism>
<dbReference type="InterPro" id="IPR015422">
    <property type="entry name" value="PyrdxlP-dep_Trfase_small"/>
</dbReference>
<dbReference type="GO" id="GO:0004375">
    <property type="term" value="F:glycine dehydrogenase (decarboxylating) activity"/>
    <property type="evidence" value="ECO:0007669"/>
    <property type="project" value="UniProtKB-EC"/>
</dbReference>
<dbReference type="GO" id="GO:0009116">
    <property type="term" value="P:nucleoside metabolic process"/>
    <property type="evidence" value="ECO:0007669"/>
    <property type="project" value="InterPro"/>
</dbReference>
<gene>
    <name evidence="3" type="ORF">GVO57_13365</name>
</gene>
<evidence type="ECO:0000259" key="2">
    <source>
        <dbReference type="Pfam" id="PF02347"/>
    </source>
</evidence>
<name>A0A7Z2NY69_9SPHN</name>
<dbReference type="NCBIfam" id="NF001696">
    <property type="entry name" value="PRK00451.1"/>
    <property type="match status" value="1"/>
</dbReference>
<evidence type="ECO:0000313" key="4">
    <source>
        <dbReference type="Proteomes" id="UP000464468"/>
    </source>
</evidence>
<dbReference type="Gene3D" id="3.90.1150.10">
    <property type="entry name" value="Aspartate Aminotransferase, domain 1"/>
    <property type="match status" value="1"/>
</dbReference>
<dbReference type="RefSeq" id="WP_160593637.1">
    <property type="nucleotide sequence ID" value="NZ_CP047895.1"/>
</dbReference>
<dbReference type="InterPro" id="IPR023010">
    <property type="entry name" value="GcvPA"/>
</dbReference>
<dbReference type="EMBL" id="CP047895">
    <property type="protein sequence ID" value="QHL91601.1"/>
    <property type="molecule type" value="Genomic_DNA"/>
</dbReference>
<dbReference type="SUPFAM" id="SSF53383">
    <property type="entry name" value="PLP-dependent transferases"/>
    <property type="match status" value="1"/>
</dbReference>
<dbReference type="PANTHER" id="PTHR42806:SF1">
    <property type="entry name" value="GLYCINE DEHYDROGENASE (DECARBOXYLATING)"/>
    <property type="match status" value="1"/>
</dbReference>
<evidence type="ECO:0000313" key="3">
    <source>
        <dbReference type="EMBL" id="QHL91601.1"/>
    </source>
</evidence>
<evidence type="ECO:0000256" key="1">
    <source>
        <dbReference type="ARBA" id="ARBA00023002"/>
    </source>
</evidence>